<evidence type="ECO:0000256" key="1">
    <source>
        <dbReference type="SAM" id="SignalP"/>
    </source>
</evidence>
<dbReference type="RefSeq" id="WP_015930723.1">
    <property type="nucleotide sequence ID" value="NC_011894.1"/>
</dbReference>
<keyword evidence="1" id="KW-0732">Signal</keyword>
<dbReference type="OrthoDB" id="7666530at2"/>
<dbReference type="EMBL" id="CP001349">
    <property type="protein sequence ID" value="ACL59074.1"/>
    <property type="molecule type" value="Genomic_DNA"/>
</dbReference>
<reference evidence="3 4" key="1">
    <citation type="submission" date="2009-01" db="EMBL/GenBank/DDBJ databases">
        <title>Complete sequence of chromosome of Methylobacterium nodulans ORS 2060.</title>
        <authorList>
            <consortium name="US DOE Joint Genome Institute"/>
            <person name="Lucas S."/>
            <person name="Copeland A."/>
            <person name="Lapidus A."/>
            <person name="Glavina del Rio T."/>
            <person name="Dalin E."/>
            <person name="Tice H."/>
            <person name="Bruce D."/>
            <person name="Goodwin L."/>
            <person name="Pitluck S."/>
            <person name="Sims D."/>
            <person name="Brettin T."/>
            <person name="Detter J.C."/>
            <person name="Han C."/>
            <person name="Larimer F."/>
            <person name="Land M."/>
            <person name="Hauser L."/>
            <person name="Kyrpides N."/>
            <person name="Ivanova N."/>
            <person name="Marx C.J."/>
            <person name="Richardson P."/>
        </authorList>
    </citation>
    <scope>NUCLEOTIDE SEQUENCE [LARGE SCALE GENOMIC DNA]</scope>
    <source>
        <strain evidence="4">LMG 21967 / CNCM I-2342 / ORS 2060</strain>
    </source>
</reference>
<name>B8IV16_METNO</name>
<gene>
    <name evidence="3" type="ordered locus">Mnod_4197</name>
</gene>
<feature type="signal peptide" evidence="1">
    <location>
        <begin position="1"/>
        <end position="28"/>
    </location>
</feature>
<dbReference type="Pfam" id="PF13308">
    <property type="entry name" value="YARHG"/>
    <property type="match status" value="1"/>
</dbReference>
<organism evidence="3 4">
    <name type="scientific">Methylobacterium nodulans (strain LMG 21967 / CNCM I-2342 / ORS 2060)</name>
    <dbReference type="NCBI Taxonomy" id="460265"/>
    <lineage>
        <taxon>Bacteria</taxon>
        <taxon>Pseudomonadati</taxon>
        <taxon>Pseudomonadota</taxon>
        <taxon>Alphaproteobacteria</taxon>
        <taxon>Hyphomicrobiales</taxon>
        <taxon>Methylobacteriaceae</taxon>
        <taxon>Methylobacterium</taxon>
    </lineage>
</organism>
<dbReference type="KEGG" id="mno:Mnod_4197"/>
<protein>
    <recommendedName>
        <fullName evidence="2">YARHG domain-containing protein</fullName>
    </recommendedName>
</protein>
<keyword evidence="4" id="KW-1185">Reference proteome</keyword>
<proteinExistence type="predicted"/>
<dbReference type="Proteomes" id="UP000008207">
    <property type="component" value="Chromosome"/>
</dbReference>
<evidence type="ECO:0000259" key="2">
    <source>
        <dbReference type="SMART" id="SM01324"/>
    </source>
</evidence>
<dbReference type="eggNOG" id="ENOG5033BZI">
    <property type="taxonomic scope" value="Bacteria"/>
</dbReference>
<dbReference type="SMART" id="SM01324">
    <property type="entry name" value="YARHG"/>
    <property type="match status" value="1"/>
</dbReference>
<feature type="chain" id="PRO_5002874414" description="YARHG domain-containing protein" evidence="1">
    <location>
        <begin position="29"/>
        <end position="95"/>
    </location>
</feature>
<evidence type="ECO:0000313" key="3">
    <source>
        <dbReference type="EMBL" id="ACL59074.1"/>
    </source>
</evidence>
<dbReference type="InterPro" id="IPR025582">
    <property type="entry name" value="YARHG_dom"/>
</dbReference>
<feature type="domain" description="YARHG" evidence="2">
    <location>
        <begin position="9"/>
        <end position="89"/>
    </location>
</feature>
<evidence type="ECO:0000313" key="4">
    <source>
        <dbReference type="Proteomes" id="UP000008207"/>
    </source>
</evidence>
<dbReference type="AlphaFoldDB" id="B8IV16"/>
<sequence>MTDHATIRSAILIGLAAAGALLPFQASAQGCEELWYQRNRIFKEAGYCFRTPRGIRTFGNAGCAYDDERDVPLSVRQRDAVAAIRETERLLGCRP</sequence>
<accession>B8IV16</accession>
<dbReference type="STRING" id="460265.Mnod_4197"/>
<dbReference type="HOGENOM" id="CLU_182973_0_0_5"/>